<feature type="transmembrane region" description="Helical" evidence="1">
    <location>
        <begin position="66"/>
        <end position="87"/>
    </location>
</feature>
<dbReference type="Proteomes" id="UP001055117">
    <property type="component" value="Unassembled WGS sequence"/>
</dbReference>
<keyword evidence="3" id="KW-1185">Reference proteome</keyword>
<organism evidence="2 3">
    <name type="scientific">Methylobacterium cerastii</name>
    <dbReference type="NCBI Taxonomy" id="932741"/>
    <lineage>
        <taxon>Bacteria</taxon>
        <taxon>Pseudomonadati</taxon>
        <taxon>Pseudomonadota</taxon>
        <taxon>Alphaproteobacteria</taxon>
        <taxon>Hyphomicrobiales</taxon>
        <taxon>Methylobacteriaceae</taxon>
        <taxon>Methylobacterium</taxon>
    </lineage>
</organism>
<feature type="transmembrane region" description="Helical" evidence="1">
    <location>
        <begin position="290"/>
        <end position="307"/>
    </location>
</feature>
<accession>A0ABQ4QNJ8</accession>
<dbReference type="RefSeq" id="WP_238272985.1">
    <property type="nucleotide sequence ID" value="NZ_BPQG01000082.1"/>
</dbReference>
<proteinExistence type="predicted"/>
<protein>
    <recommendedName>
        <fullName evidence="4">Glycosyltransferase RgtA/B/C/D-like domain-containing protein</fullName>
    </recommendedName>
</protein>
<feature type="transmembrane region" description="Helical" evidence="1">
    <location>
        <begin position="357"/>
        <end position="375"/>
    </location>
</feature>
<feature type="transmembrane region" description="Helical" evidence="1">
    <location>
        <begin position="410"/>
        <end position="426"/>
    </location>
</feature>
<feature type="transmembrane region" description="Helical" evidence="1">
    <location>
        <begin position="34"/>
        <end position="54"/>
    </location>
</feature>
<feature type="transmembrane region" description="Helical" evidence="1">
    <location>
        <begin position="174"/>
        <end position="192"/>
    </location>
</feature>
<keyword evidence="1" id="KW-0812">Transmembrane</keyword>
<evidence type="ECO:0000313" key="3">
    <source>
        <dbReference type="Proteomes" id="UP001055117"/>
    </source>
</evidence>
<name>A0ABQ4QNJ8_9HYPH</name>
<gene>
    <name evidence="2" type="ORF">AFCDBAGC_4497</name>
</gene>
<keyword evidence="1" id="KW-1133">Transmembrane helix</keyword>
<evidence type="ECO:0000313" key="2">
    <source>
        <dbReference type="EMBL" id="GJD46614.1"/>
    </source>
</evidence>
<feature type="transmembrane region" description="Helical" evidence="1">
    <location>
        <begin position="141"/>
        <end position="162"/>
    </location>
</feature>
<reference evidence="2 3" key="1">
    <citation type="journal article" date="2021" name="Front. Microbiol.">
        <title>Comprehensive Comparative Genomics and Phenotyping of Methylobacterium Species.</title>
        <authorList>
            <person name="Alessa O."/>
            <person name="Ogura Y."/>
            <person name="Fujitani Y."/>
            <person name="Takami H."/>
            <person name="Hayashi T."/>
            <person name="Sahin N."/>
            <person name="Tani A."/>
        </authorList>
    </citation>
    <scope>NUCLEOTIDE SEQUENCE [LARGE SCALE GENOMIC DNA]</scope>
    <source>
        <strain evidence="2 3">DSM 23679</strain>
    </source>
</reference>
<evidence type="ECO:0008006" key="4">
    <source>
        <dbReference type="Google" id="ProtNLM"/>
    </source>
</evidence>
<feature type="transmembrane region" description="Helical" evidence="1">
    <location>
        <begin position="245"/>
        <end position="270"/>
    </location>
</feature>
<feature type="transmembrane region" description="Helical" evidence="1">
    <location>
        <begin position="327"/>
        <end position="345"/>
    </location>
</feature>
<comment type="caution">
    <text evidence="2">The sequence shown here is derived from an EMBL/GenBank/DDBJ whole genome shotgun (WGS) entry which is preliminary data.</text>
</comment>
<keyword evidence="1" id="KW-0472">Membrane</keyword>
<dbReference type="EMBL" id="BPQG01000082">
    <property type="protein sequence ID" value="GJD46614.1"/>
    <property type="molecule type" value="Genomic_DNA"/>
</dbReference>
<evidence type="ECO:0000256" key="1">
    <source>
        <dbReference type="SAM" id="Phobius"/>
    </source>
</evidence>
<sequence>MTAPRLGQLPFATILCLVALPNLAFLTTHLASPLLGVACVACTVVGVLATLRAVLRQPVPLDGPLLVGALGVGFALCCVGGQAHVFYANDDWLIRDAVLRDLVAEPWPVGYRYLGEATTLRAPLGMYLVPAAFGKILGLRAAHVALLAQNGVLFGCLLYVFAQASTPRRAAWSVLAIFVLFGGWDVAGAWLLDEPLAFGTHLEHWMPGQQFTSHVTQVFWVPNHAASGWTFVAAYLLWHRRRLDLGGLVCVFGLCAFWSPLSLIGALPFLARAVVVDGVRGRLRLRQMPAPIFVAVGLAPTLLYLLADGGRVPHGFAAIDASFVARYVLFLLVEIGPVLVILYTASRSDLQRRDSVLGADMPLVILVLSFVPLYRLGVLDFVMRASIPALAILALRFGEVATAPCRPRRRVATIAVVLLGAGAPIYEIGRAFLKPAFAISDCTLLDASRFPPNDGPLFHYLARKAVIESSVAGRILAVPQRVLEVSARPTCWPDRVSETDPMKVAESLRSARN</sequence>